<feature type="region of interest" description="Disordered" evidence="1">
    <location>
        <begin position="119"/>
        <end position="162"/>
    </location>
</feature>
<organism evidence="2 3">
    <name type="scientific">Stylosanthes scabra</name>
    <dbReference type="NCBI Taxonomy" id="79078"/>
    <lineage>
        <taxon>Eukaryota</taxon>
        <taxon>Viridiplantae</taxon>
        <taxon>Streptophyta</taxon>
        <taxon>Embryophyta</taxon>
        <taxon>Tracheophyta</taxon>
        <taxon>Spermatophyta</taxon>
        <taxon>Magnoliopsida</taxon>
        <taxon>eudicotyledons</taxon>
        <taxon>Gunneridae</taxon>
        <taxon>Pentapetalae</taxon>
        <taxon>rosids</taxon>
        <taxon>fabids</taxon>
        <taxon>Fabales</taxon>
        <taxon>Fabaceae</taxon>
        <taxon>Papilionoideae</taxon>
        <taxon>50 kb inversion clade</taxon>
        <taxon>dalbergioids sensu lato</taxon>
        <taxon>Dalbergieae</taxon>
        <taxon>Pterocarpus clade</taxon>
        <taxon>Stylosanthes</taxon>
    </lineage>
</organism>
<keyword evidence="3" id="KW-1185">Reference proteome</keyword>
<accession>A0ABU6VT99</accession>
<comment type="caution">
    <text evidence="2">The sequence shown here is derived from an EMBL/GenBank/DDBJ whole genome shotgun (WGS) entry which is preliminary data.</text>
</comment>
<gene>
    <name evidence="2" type="ORF">PIB30_089894</name>
</gene>
<protein>
    <submittedName>
        <fullName evidence="2">Uncharacterized protein</fullName>
    </submittedName>
</protein>
<name>A0ABU6VT99_9FABA</name>
<sequence length="162" mass="19072">MPTASELFNQHLYEEAAHKKKIIPEVGFNLIEDQYPEIKEQITRRGWRRLASPRHKIAKAMIQENGKLGFPSTIYKLCKDAKVRMRKFNNLDMIPEGRYITAEIMETVRVQGAVQLNQPRDEGEDQEMPQHIPENEANFGDFQHEQQHHHFEQPPQYEQPPQ</sequence>
<dbReference type="Proteomes" id="UP001341840">
    <property type="component" value="Unassembled WGS sequence"/>
</dbReference>
<dbReference type="EMBL" id="JASCZI010152739">
    <property type="protein sequence ID" value="MED6176612.1"/>
    <property type="molecule type" value="Genomic_DNA"/>
</dbReference>
<evidence type="ECO:0000313" key="3">
    <source>
        <dbReference type="Proteomes" id="UP001341840"/>
    </source>
</evidence>
<proteinExistence type="predicted"/>
<evidence type="ECO:0000313" key="2">
    <source>
        <dbReference type="EMBL" id="MED6176612.1"/>
    </source>
</evidence>
<reference evidence="2 3" key="1">
    <citation type="journal article" date="2023" name="Plants (Basel)">
        <title>Bridging the Gap: Combining Genomics and Transcriptomics Approaches to Understand Stylosanthes scabra, an Orphan Legume from the Brazilian Caatinga.</title>
        <authorList>
            <person name="Ferreira-Neto J.R.C."/>
            <person name="da Silva M.D."/>
            <person name="Binneck E."/>
            <person name="de Melo N.F."/>
            <person name="da Silva R.H."/>
            <person name="de Melo A.L.T.M."/>
            <person name="Pandolfi V."/>
            <person name="Bustamante F.O."/>
            <person name="Brasileiro-Vidal A.C."/>
            <person name="Benko-Iseppon A.M."/>
        </authorList>
    </citation>
    <scope>NUCLEOTIDE SEQUENCE [LARGE SCALE GENOMIC DNA]</scope>
    <source>
        <tissue evidence="2">Leaves</tissue>
    </source>
</reference>
<evidence type="ECO:0000256" key="1">
    <source>
        <dbReference type="SAM" id="MobiDB-lite"/>
    </source>
</evidence>
<feature type="compositionally biased region" description="Basic and acidic residues" evidence="1">
    <location>
        <begin position="142"/>
        <end position="152"/>
    </location>
</feature>